<dbReference type="GO" id="GO:0016854">
    <property type="term" value="F:racemase and epimerase activity"/>
    <property type="evidence" value="ECO:0007669"/>
    <property type="project" value="UniProtKB-ARBA"/>
</dbReference>
<dbReference type="Proteomes" id="UP000184031">
    <property type="component" value="Unassembled WGS sequence"/>
</dbReference>
<evidence type="ECO:0000313" key="3">
    <source>
        <dbReference type="EMBL" id="SFC53594.1"/>
    </source>
</evidence>
<evidence type="ECO:0000256" key="1">
    <source>
        <dbReference type="ARBA" id="ARBA00023239"/>
    </source>
</evidence>
<evidence type="ECO:0000313" key="5">
    <source>
        <dbReference type="Proteomes" id="UP000184031"/>
    </source>
</evidence>
<dbReference type="AlphaFoldDB" id="A0A1M6USB5"/>
<dbReference type="InterPro" id="IPR029017">
    <property type="entry name" value="Enolase-like_N"/>
</dbReference>
<name>A0A1M6USB5_9FLAO</name>
<reference evidence="4 5" key="1">
    <citation type="submission" date="2016-11" db="EMBL/GenBank/DDBJ databases">
        <authorList>
            <person name="Varghese N."/>
            <person name="Submissions S."/>
        </authorList>
    </citation>
    <scope>NUCLEOTIDE SEQUENCE [LARGE SCALE GENOMIC DNA]</scope>
    <source>
        <strain evidence="4 5">CGMCC 1.12174</strain>
        <strain evidence="3 6">DSM 26351</strain>
    </source>
</reference>
<dbReference type="SUPFAM" id="SSF51604">
    <property type="entry name" value="Enolase C-terminal domain-like"/>
    <property type="match status" value="1"/>
</dbReference>
<dbReference type="SUPFAM" id="SSF54826">
    <property type="entry name" value="Enolase N-terminal domain-like"/>
    <property type="match status" value="1"/>
</dbReference>
<dbReference type="InterPro" id="IPR034593">
    <property type="entry name" value="DgoD-like"/>
</dbReference>
<accession>A0A1M6USB5</accession>
<dbReference type="SMART" id="SM00922">
    <property type="entry name" value="MR_MLE"/>
    <property type="match status" value="1"/>
</dbReference>
<dbReference type="Gene3D" id="3.30.390.10">
    <property type="entry name" value="Enolase-like, N-terminal domain"/>
    <property type="match status" value="1"/>
</dbReference>
<evidence type="ECO:0000313" key="6">
    <source>
        <dbReference type="Proteomes" id="UP000198940"/>
    </source>
</evidence>
<evidence type="ECO:0000313" key="4">
    <source>
        <dbReference type="EMBL" id="SHK72079.1"/>
    </source>
</evidence>
<dbReference type="InterPro" id="IPR013342">
    <property type="entry name" value="Mandelate_racemase_C"/>
</dbReference>
<dbReference type="CDD" id="cd03316">
    <property type="entry name" value="MR_like"/>
    <property type="match status" value="1"/>
</dbReference>
<keyword evidence="6" id="KW-1185">Reference proteome</keyword>
<dbReference type="SFLD" id="SFLDG00179">
    <property type="entry name" value="mandelate_racemase"/>
    <property type="match status" value="1"/>
</dbReference>
<dbReference type="PANTHER" id="PTHR48080">
    <property type="entry name" value="D-GALACTONATE DEHYDRATASE-RELATED"/>
    <property type="match status" value="1"/>
</dbReference>
<dbReference type="RefSeq" id="WP_072878925.1">
    <property type="nucleotide sequence ID" value="NZ_FOKU01000013.1"/>
</dbReference>
<proteinExistence type="predicted"/>
<keyword evidence="1" id="KW-0456">Lyase</keyword>
<dbReference type="InterPro" id="IPR013341">
    <property type="entry name" value="Mandelate_racemase_N_dom"/>
</dbReference>
<sequence>MKSVLKQIIAKNKQEEKDLGLARQAEMENPRTADDRRNFLKKTALGGIAMTGMMGLGIEDTIAQTTSKVSRMSAPSELKITDMRYALTNVMGGTAIIKIETNQGIYGLGEVRDAADVRYALFLKSRILGKNPCNVEKIFKSIKQFGGPARQAGGVCAVEMALWDICGKAYNVPAWQLLGGRYRDKVRLYADTPEASSPEEQKRLIDFRINEQGYTWLKMDVSIGELRGKPNTVVNGKFWENDKGVLAQWGDRSNPMSYANTMHPFTQIQITEKGLEELQQVVEDVRNMVGYEIPISTDHYGHFDLNNGIRLAKALDKYRLAWFEDMVPWQYNEQWRTITDAIETPTTTGEDIHFLENFKPLIHNRSVDIIHPDLASSGGLLETKRIGDYAEEYGIAMAMHQAGTPVSFMANVHCAAATQNFLALEHHSVDVPWWESLVKTVGGFKMIDKGFATVPLTAPGLGIELDEEVVKEHLHPSDKTFFKSTEEWNELRSHDRSYS</sequence>
<protein>
    <submittedName>
        <fullName evidence="4">L-alanine-DL-glutamate epimerase</fullName>
    </submittedName>
</protein>
<dbReference type="InterPro" id="IPR029065">
    <property type="entry name" value="Enolase_C-like"/>
</dbReference>
<dbReference type="Pfam" id="PF02746">
    <property type="entry name" value="MR_MLE_N"/>
    <property type="match status" value="1"/>
</dbReference>
<dbReference type="SFLD" id="SFLDS00001">
    <property type="entry name" value="Enolase"/>
    <property type="match status" value="1"/>
</dbReference>
<dbReference type="Pfam" id="PF13378">
    <property type="entry name" value="MR_MLE_C"/>
    <property type="match status" value="1"/>
</dbReference>
<dbReference type="EMBL" id="FRAT01000004">
    <property type="protein sequence ID" value="SHK72079.1"/>
    <property type="molecule type" value="Genomic_DNA"/>
</dbReference>
<comment type="caution">
    <text evidence="4">The sequence shown here is derived from an EMBL/GenBank/DDBJ whole genome shotgun (WGS) entry which is preliminary data.</text>
</comment>
<dbReference type="EMBL" id="FOKU01000013">
    <property type="protein sequence ID" value="SFC53594.1"/>
    <property type="molecule type" value="Genomic_DNA"/>
</dbReference>
<dbReference type="OrthoDB" id="9796450at2"/>
<dbReference type="InterPro" id="IPR036849">
    <property type="entry name" value="Enolase-like_C_sf"/>
</dbReference>
<organism evidence="4 5">
    <name type="scientific">Flagellimonas taeanensis</name>
    <dbReference type="NCBI Taxonomy" id="1005926"/>
    <lineage>
        <taxon>Bacteria</taxon>
        <taxon>Pseudomonadati</taxon>
        <taxon>Bacteroidota</taxon>
        <taxon>Flavobacteriia</taxon>
        <taxon>Flavobacteriales</taxon>
        <taxon>Flavobacteriaceae</taxon>
        <taxon>Flagellimonas</taxon>
    </lineage>
</organism>
<dbReference type="Gene3D" id="3.20.20.120">
    <property type="entry name" value="Enolase-like C-terminal domain"/>
    <property type="match status" value="1"/>
</dbReference>
<dbReference type="STRING" id="1055723.SAMN05216293_1749"/>
<dbReference type="PANTHER" id="PTHR48080:SF2">
    <property type="entry name" value="D-GALACTONATE DEHYDRATASE"/>
    <property type="match status" value="1"/>
</dbReference>
<evidence type="ECO:0000259" key="2">
    <source>
        <dbReference type="SMART" id="SM00922"/>
    </source>
</evidence>
<dbReference type="GO" id="GO:0016829">
    <property type="term" value="F:lyase activity"/>
    <property type="evidence" value="ECO:0007669"/>
    <property type="project" value="UniProtKB-KW"/>
</dbReference>
<dbReference type="Proteomes" id="UP000198940">
    <property type="component" value="Unassembled WGS sequence"/>
</dbReference>
<gene>
    <name evidence="3" type="ORF">SAMN04487891_11319</name>
    <name evidence="4" type="ORF">SAMN05216293_1749</name>
</gene>
<feature type="domain" description="Mandelate racemase/muconate lactonizing enzyme C-terminal" evidence="2">
    <location>
        <begin position="198"/>
        <end position="345"/>
    </location>
</feature>